<dbReference type="AlphaFoldDB" id="A0A5B7EEU2"/>
<protein>
    <submittedName>
        <fullName evidence="2">Uncharacterized protein</fullName>
    </submittedName>
</protein>
<proteinExistence type="predicted"/>
<dbReference type="Proteomes" id="UP000324222">
    <property type="component" value="Unassembled WGS sequence"/>
</dbReference>
<organism evidence="2 3">
    <name type="scientific">Portunus trituberculatus</name>
    <name type="common">Swimming crab</name>
    <name type="synonym">Neptunus trituberculatus</name>
    <dbReference type="NCBI Taxonomy" id="210409"/>
    <lineage>
        <taxon>Eukaryota</taxon>
        <taxon>Metazoa</taxon>
        <taxon>Ecdysozoa</taxon>
        <taxon>Arthropoda</taxon>
        <taxon>Crustacea</taxon>
        <taxon>Multicrustacea</taxon>
        <taxon>Malacostraca</taxon>
        <taxon>Eumalacostraca</taxon>
        <taxon>Eucarida</taxon>
        <taxon>Decapoda</taxon>
        <taxon>Pleocyemata</taxon>
        <taxon>Brachyura</taxon>
        <taxon>Eubrachyura</taxon>
        <taxon>Portunoidea</taxon>
        <taxon>Portunidae</taxon>
        <taxon>Portuninae</taxon>
        <taxon>Portunus</taxon>
    </lineage>
</organism>
<accession>A0A5B7EEU2</accession>
<name>A0A5B7EEU2_PORTR</name>
<dbReference type="EMBL" id="VSRR010002689">
    <property type="protein sequence ID" value="MPC32761.1"/>
    <property type="molecule type" value="Genomic_DNA"/>
</dbReference>
<reference evidence="2 3" key="1">
    <citation type="submission" date="2019-05" db="EMBL/GenBank/DDBJ databases">
        <title>Another draft genome of Portunus trituberculatus and its Hox gene families provides insights of decapod evolution.</title>
        <authorList>
            <person name="Jeong J.-H."/>
            <person name="Song I."/>
            <person name="Kim S."/>
            <person name="Choi T."/>
            <person name="Kim D."/>
            <person name="Ryu S."/>
            <person name="Kim W."/>
        </authorList>
    </citation>
    <scope>NUCLEOTIDE SEQUENCE [LARGE SCALE GENOMIC DNA]</scope>
    <source>
        <tissue evidence="2">Muscle</tissue>
    </source>
</reference>
<gene>
    <name evidence="2" type="ORF">E2C01_026089</name>
</gene>
<sequence>MVASVEDRMSLPQRRNIFQHAFTERELGGRSASLQRVGGSGRPLASAHHTVRSSLPRPHPRSDQHTPHSPATEEVFLEHISSILTLLKTFSSFINNGRPFLTLI</sequence>
<evidence type="ECO:0000313" key="3">
    <source>
        <dbReference type="Proteomes" id="UP000324222"/>
    </source>
</evidence>
<comment type="caution">
    <text evidence="2">The sequence shown here is derived from an EMBL/GenBank/DDBJ whole genome shotgun (WGS) entry which is preliminary data.</text>
</comment>
<evidence type="ECO:0000313" key="2">
    <source>
        <dbReference type="EMBL" id="MPC32761.1"/>
    </source>
</evidence>
<evidence type="ECO:0000256" key="1">
    <source>
        <dbReference type="SAM" id="MobiDB-lite"/>
    </source>
</evidence>
<keyword evidence="3" id="KW-1185">Reference proteome</keyword>
<feature type="region of interest" description="Disordered" evidence="1">
    <location>
        <begin position="29"/>
        <end position="72"/>
    </location>
</feature>